<sequence>MDLYEEIAKIRANGERAALATIISVHGSAPRKDFAKMLIKSDGTFIGSVGGGCVEAEVWQEARLIIENEQPKVLHFKLTEKDMEESGLICGGALDIFVEPIIPDPGLFIFGAGHVAQPLAQIGTMIGFKVSIIDDREMFANKERFPSAHEIFVGEFSDIFRNLKINKSSYIVILTRGHLYDQDVLEWACRTEAKYVGMIGSRHKIKVLYKNLEEKGVQKEALQGVHAPIGLDIKAKTPEEIAVSIAAELIKVRYS</sequence>
<dbReference type="InterPro" id="IPR052698">
    <property type="entry name" value="MoCofactor_Util/Proc"/>
</dbReference>
<evidence type="ECO:0000313" key="3">
    <source>
        <dbReference type="EMBL" id="MBI4595759.1"/>
    </source>
</evidence>
<dbReference type="Proteomes" id="UP000772181">
    <property type="component" value="Unassembled WGS sequence"/>
</dbReference>
<organism evidence="3 4">
    <name type="scientific">Tectimicrobiota bacterium</name>
    <dbReference type="NCBI Taxonomy" id="2528274"/>
    <lineage>
        <taxon>Bacteria</taxon>
        <taxon>Pseudomonadati</taxon>
        <taxon>Nitrospinota/Tectimicrobiota group</taxon>
        <taxon>Candidatus Tectimicrobiota</taxon>
    </lineage>
</organism>
<feature type="domain" description="XdhC- CoxI" evidence="1">
    <location>
        <begin position="11"/>
        <end position="76"/>
    </location>
</feature>
<feature type="domain" description="XdhC Rossmann" evidence="2">
    <location>
        <begin position="107"/>
        <end position="249"/>
    </location>
</feature>
<dbReference type="PANTHER" id="PTHR30388:SF6">
    <property type="entry name" value="XANTHINE DEHYDROGENASE SUBUNIT A-RELATED"/>
    <property type="match status" value="1"/>
</dbReference>
<dbReference type="Gene3D" id="3.40.50.720">
    <property type="entry name" value="NAD(P)-binding Rossmann-like Domain"/>
    <property type="match status" value="1"/>
</dbReference>
<protein>
    <submittedName>
        <fullName evidence="3">XdhC family protein</fullName>
    </submittedName>
</protein>
<dbReference type="AlphaFoldDB" id="A0A933GN09"/>
<proteinExistence type="predicted"/>
<dbReference type="Pfam" id="PF13478">
    <property type="entry name" value="XdhC_C"/>
    <property type="match status" value="1"/>
</dbReference>
<gene>
    <name evidence="3" type="ORF">HY730_05195</name>
</gene>
<name>A0A933GN09_UNCTE</name>
<dbReference type="EMBL" id="JACQWF010000236">
    <property type="protein sequence ID" value="MBI4595759.1"/>
    <property type="molecule type" value="Genomic_DNA"/>
</dbReference>
<evidence type="ECO:0000259" key="2">
    <source>
        <dbReference type="Pfam" id="PF13478"/>
    </source>
</evidence>
<evidence type="ECO:0000259" key="1">
    <source>
        <dbReference type="Pfam" id="PF02625"/>
    </source>
</evidence>
<dbReference type="Pfam" id="PF02625">
    <property type="entry name" value="XdhC_CoxI"/>
    <property type="match status" value="1"/>
</dbReference>
<dbReference type="InterPro" id="IPR027051">
    <property type="entry name" value="XdhC_Rossmann_dom"/>
</dbReference>
<dbReference type="InterPro" id="IPR003777">
    <property type="entry name" value="XdhC_CoxI"/>
</dbReference>
<evidence type="ECO:0000313" key="4">
    <source>
        <dbReference type="Proteomes" id="UP000772181"/>
    </source>
</evidence>
<reference evidence="3" key="1">
    <citation type="submission" date="2020-07" db="EMBL/GenBank/DDBJ databases">
        <title>Huge and variable diversity of episymbiotic CPR bacteria and DPANN archaea in groundwater ecosystems.</title>
        <authorList>
            <person name="He C.Y."/>
            <person name="Keren R."/>
            <person name="Whittaker M."/>
            <person name="Farag I.F."/>
            <person name="Doudna J."/>
            <person name="Cate J.H.D."/>
            <person name="Banfield J.F."/>
        </authorList>
    </citation>
    <scope>NUCLEOTIDE SEQUENCE</scope>
    <source>
        <strain evidence="3">NC_groundwater_1482_Ag_S-0.65um_47_24</strain>
    </source>
</reference>
<dbReference type="PANTHER" id="PTHR30388">
    <property type="entry name" value="ALDEHYDE OXIDOREDUCTASE MOLYBDENUM COFACTOR ASSEMBLY PROTEIN"/>
    <property type="match status" value="1"/>
</dbReference>
<comment type="caution">
    <text evidence="3">The sequence shown here is derived from an EMBL/GenBank/DDBJ whole genome shotgun (WGS) entry which is preliminary data.</text>
</comment>
<accession>A0A933GN09</accession>